<accession>A0A7Y7QT89</accession>
<dbReference type="PANTHER" id="PTHR30097">
    <property type="entry name" value="CATION EFFLUX SYSTEM PROTEIN CUSB"/>
    <property type="match status" value="1"/>
</dbReference>
<evidence type="ECO:0000256" key="2">
    <source>
        <dbReference type="ARBA" id="ARBA00022448"/>
    </source>
</evidence>
<dbReference type="GO" id="GO:0022857">
    <property type="term" value="F:transmembrane transporter activity"/>
    <property type="evidence" value="ECO:0007669"/>
    <property type="project" value="InterPro"/>
</dbReference>
<evidence type="ECO:0000256" key="1">
    <source>
        <dbReference type="ARBA" id="ARBA00009477"/>
    </source>
</evidence>
<dbReference type="Proteomes" id="UP000531581">
    <property type="component" value="Unassembled WGS sequence"/>
</dbReference>
<sequence length="398" mass="41722">MTCFPPYGRFRTALAPIGLALMLGACSSSPNMGPARNDTRHPGEFRPTDQQWGNLHFVKAVGDQYAPALLTDGQIATDDDRTTQLFSPFTGRISRIFVKPGDVVRRGQPIYAIAASELVQGRSDIATAEAAVAAARKALTTAEANAARQQALLAVQGAAQRDVQQAQSDLASAHSTLASSEAQLSAARGRLQVLGMGGTAGHGRDEAIVRSPIDGTVTVRNAGIGQYVESAASGASTPLFTISDLSHVWLVANVREADAGKLRQGATLSVTVPAFPGRNFGARVYYIAPVVDPNTRRIVVRAQIANPDGALRPNMFATARLSDGAPVQAVEIPAMAVLYEGDDAHVWVAHPERHSLSLRAIRTGTSTGDAVTVTQGLAPGEEVVTAGSVFIDRANGGD</sequence>
<dbReference type="Gene3D" id="1.20.1600.10">
    <property type="entry name" value="Outer membrane efflux proteins (OEP)"/>
    <property type="match status" value="1"/>
</dbReference>
<protein>
    <submittedName>
        <fullName evidence="7">Efflux RND transporter periplasmic adaptor subunit</fullName>
    </submittedName>
</protein>
<organism evidence="7 8">
    <name type="scientific">Sphingomonas sanguinis</name>
    <dbReference type="NCBI Taxonomy" id="33051"/>
    <lineage>
        <taxon>Bacteria</taxon>
        <taxon>Pseudomonadati</taxon>
        <taxon>Pseudomonadota</taxon>
        <taxon>Alphaproteobacteria</taxon>
        <taxon>Sphingomonadales</taxon>
        <taxon>Sphingomonadaceae</taxon>
        <taxon>Sphingomonas</taxon>
    </lineage>
</organism>
<dbReference type="GeneID" id="78485966"/>
<dbReference type="GO" id="GO:0030288">
    <property type="term" value="C:outer membrane-bounded periplasmic space"/>
    <property type="evidence" value="ECO:0007669"/>
    <property type="project" value="TreeGrafter"/>
</dbReference>
<dbReference type="NCBIfam" id="TIGR01730">
    <property type="entry name" value="RND_mfp"/>
    <property type="match status" value="1"/>
</dbReference>
<dbReference type="Proteomes" id="UP000557656">
    <property type="component" value="Unassembled WGS sequence"/>
</dbReference>
<proteinExistence type="inferred from homology"/>
<gene>
    <name evidence="6" type="ORF">HKX05_18565</name>
    <name evidence="7" type="ORF">HLV41_04510</name>
</gene>
<dbReference type="RefSeq" id="WP_167348897.1">
    <property type="nucleotide sequence ID" value="NZ_JABEOV010000027.1"/>
</dbReference>
<dbReference type="InterPro" id="IPR006143">
    <property type="entry name" value="RND_pump_MFP"/>
</dbReference>
<dbReference type="Gene3D" id="2.40.30.170">
    <property type="match status" value="1"/>
</dbReference>
<feature type="domain" description="CusB-like beta-barrel" evidence="4">
    <location>
        <begin position="248"/>
        <end position="323"/>
    </location>
</feature>
<keyword evidence="9" id="KW-1185">Reference proteome</keyword>
<dbReference type="Gene3D" id="2.40.50.100">
    <property type="match status" value="1"/>
</dbReference>
<dbReference type="InterPro" id="IPR058649">
    <property type="entry name" value="CzcB_C"/>
</dbReference>
<dbReference type="Pfam" id="PF25954">
    <property type="entry name" value="Beta-barrel_RND_2"/>
    <property type="match status" value="1"/>
</dbReference>
<comment type="caution">
    <text evidence="7">The sequence shown here is derived from an EMBL/GenBank/DDBJ whole genome shotgun (WGS) entry which is preliminary data.</text>
</comment>
<reference evidence="8 9" key="1">
    <citation type="submission" date="2020-05" db="EMBL/GenBank/DDBJ databases">
        <title>Draft Genome Sequences of Sphingomonas sp. Isolated from the International Space Station.</title>
        <authorList>
            <person name="Bijlani S."/>
            <person name="Singh N.K."/>
            <person name="Mason C.E."/>
            <person name="Wang C.C."/>
            <person name="Venkateswaran K."/>
        </authorList>
    </citation>
    <scope>NUCLEOTIDE SEQUENCE [LARGE SCALE GENOMIC DNA]</scope>
    <source>
        <strain evidence="6 9">IIF7SW-B5</strain>
        <strain evidence="7">ISS-IIF7SWP</strain>
    </source>
</reference>
<dbReference type="SUPFAM" id="SSF111369">
    <property type="entry name" value="HlyD-like secretion proteins"/>
    <property type="match status" value="1"/>
</dbReference>
<evidence type="ECO:0000313" key="6">
    <source>
        <dbReference type="EMBL" id="NNG55352.1"/>
    </source>
</evidence>
<feature type="domain" description="CzcB-like C-terminal circularly permuted SH3-like" evidence="5">
    <location>
        <begin position="330"/>
        <end position="388"/>
    </location>
</feature>
<evidence type="ECO:0000313" key="9">
    <source>
        <dbReference type="Proteomes" id="UP000557656"/>
    </source>
</evidence>
<feature type="signal peptide" evidence="3">
    <location>
        <begin position="1"/>
        <end position="27"/>
    </location>
</feature>
<evidence type="ECO:0000313" key="8">
    <source>
        <dbReference type="Proteomes" id="UP000531581"/>
    </source>
</evidence>
<dbReference type="GO" id="GO:0015679">
    <property type="term" value="P:plasma membrane copper ion transport"/>
    <property type="evidence" value="ECO:0007669"/>
    <property type="project" value="TreeGrafter"/>
</dbReference>
<keyword evidence="2" id="KW-0813">Transport</keyword>
<dbReference type="EMBL" id="JABEOV010000027">
    <property type="protein sequence ID" value="NNG55352.1"/>
    <property type="molecule type" value="Genomic_DNA"/>
</dbReference>
<comment type="similarity">
    <text evidence="1">Belongs to the membrane fusion protein (MFP) (TC 8.A.1) family.</text>
</comment>
<dbReference type="AlphaFoldDB" id="A0A7Y7QT89"/>
<name>A0A7Y7QT89_9SPHN</name>
<keyword evidence="3" id="KW-0732">Signal</keyword>
<dbReference type="EMBL" id="JABYQV010000003">
    <property type="protein sequence ID" value="NVP30296.1"/>
    <property type="molecule type" value="Genomic_DNA"/>
</dbReference>
<dbReference type="GO" id="GO:0046914">
    <property type="term" value="F:transition metal ion binding"/>
    <property type="evidence" value="ECO:0007669"/>
    <property type="project" value="TreeGrafter"/>
</dbReference>
<dbReference type="GO" id="GO:0060003">
    <property type="term" value="P:copper ion export"/>
    <property type="evidence" value="ECO:0007669"/>
    <property type="project" value="TreeGrafter"/>
</dbReference>
<dbReference type="InterPro" id="IPR058792">
    <property type="entry name" value="Beta-barrel_RND_2"/>
</dbReference>
<dbReference type="FunFam" id="2.40.30.170:FF:000010">
    <property type="entry name" value="Efflux RND transporter periplasmic adaptor subunit"/>
    <property type="match status" value="1"/>
</dbReference>
<dbReference type="Gene3D" id="2.40.420.20">
    <property type="match status" value="1"/>
</dbReference>
<evidence type="ECO:0000259" key="4">
    <source>
        <dbReference type="Pfam" id="PF25954"/>
    </source>
</evidence>
<dbReference type="InterPro" id="IPR051909">
    <property type="entry name" value="MFP_Cation_Efflux"/>
</dbReference>
<evidence type="ECO:0000256" key="3">
    <source>
        <dbReference type="SAM" id="SignalP"/>
    </source>
</evidence>
<dbReference type="GO" id="GO:0016020">
    <property type="term" value="C:membrane"/>
    <property type="evidence" value="ECO:0007669"/>
    <property type="project" value="InterPro"/>
</dbReference>
<evidence type="ECO:0000259" key="5">
    <source>
        <dbReference type="Pfam" id="PF25975"/>
    </source>
</evidence>
<dbReference type="PANTHER" id="PTHR30097:SF15">
    <property type="entry name" value="CATION EFFLUX SYSTEM PROTEIN CUSB"/>
    <property type="match status" value="1"/>
</dbReference>
<feature type="chain" id="PRO_5031216019" evidence="3">
    <location>
        <begin position="28"/>
        <end position="398"/>
    </location>
</feature>
<dbReference type="Pfam" id="PF25975">
    <property type="entry name" value="CzcB_C"/>
    <property type="match status" value="1"/>
</dbReference>
<evidence type="ECO:0000313" key="7">
    <source>
        <dbReference type="EMBL" id="NVP30296.1"/>
    </source>
</evidence>